<evidence type="ECO:0000256" key="2">
    <source>
        <dbReference type="SAM" id="Phobius"/>
    </source>
</evidence>
<proteinExistence type="predicted"/>
<protein>
    <submittedName>
        <fullName evidence="3">Uncharacterized protein</fullName>
    </submittedName>
</protein>
<dbReference type="Pfam" id="PF15062">
    <property type="entry name" value="ARL6IP6"/>
    <property type="match status" value="1"/>
</dbReference>
<dbReference type="Proteomes" id="UP001562425">
    <property type="component" value="Unassembled WGS sequence"/>
</dbReference>
<gene>
    <name evidence="3" type="ORF">pipiens_007083</name>
</gene>
<dbReference type="AlphaFoldDB" id="A0ABD1DMA7"/>
<feature type="region of interest" description="Disordered" evidence="1">
    <location>
        <begin position="1"/>
        <end position="40"/>
    </location>
</feature>
<dbReference type="PANTHER" id="PTHR28640:SF1">
    <property type="entry name" value="ADP-RIBOSYLATION FACTOR-LIKE PROTEIN 6-INTERACTING PROTEIN 6"/>
    <property type="match status" value="1"/>
</dbReference>
<keyword evidence="2" id="KW-0472">Membrane</keyword>
<dbReference type="PANTHER" id="PTHR28640">
    <property type="entry name" value="ADP-RIBOSYLATION FACTOR-LIKE PROTEIN 6-INTERACTING PROTEIN 6"/>
    <property type="match status" value="1"/>
</dbReference>
<feature type="transmembrane region" description="Helical" evidence="2">
    <location>
        <begin position="188"/>
        <end position="209"/>
    </location>
</feature>
<comment type="caution">
    <text evidence="3">The sequence shown here is derived from an EMBL/GenBank/DDBJ whole genome shotgun (WGS) entry which is preliminary data.</text>
</comment>
<accession>A0ABD1DMA7</accession>
<evidence type="ECO:0000313" key="4">
    <source>
        <dbReference type="Proteomes" id="UP001562425"/>
    </source>
</evidence>
<feature type="transmembrane region" description="Helical" evidence="2">
    <location>
        <begin position="140"/>
        <end position="160"/>
    </location>
</feature>
<reference evidence="3 4" key="1">
    <citation type="submission" date="2024-05" db="EMBL/GenBank/DDBJ databases">
        <title>Culex pipiens pipiens assembly and annotation.</title>
        <authorList>
            <person name="Alout H."/>
            <person name="Durand T."/>
        </authorList>
    </citation>
    <scope>NUCLEOTIDE SEQUENCE [LARGE SCALE GENOMIC DNA]</scope>
    <source>
        <strain evidence="3">HA-2024</strain>
        <tissue evidence="3">Whole body</tissue>
    </source>
</reference>
<keyword evidence="2" id="KW-1133">Transmembrane helix</keyword>
<organism evidence="3 4">
    <name type="scientific">Culex pipiens pipiens</name>
    <name type="common">Northern house mosquito</name>
    <dbReference type="NCBI Taxonomy" id="38569"/>
    <lineage>
        <taxon>Eukaryota</taxon>
        <taxon>Metazoa</taxon>
        <taxon>Ecdysozoa</taxon>
        <taxon>Arthropoda</taxon>
        <taxon>Hexapoda</taxon>
        <taxon>Insecta</taxon>
        <taxon>Pterygota</taxon>
        <taxon>Neoptera</taxon>
        <taxon>Endopterygota</taxon>
        <taxon>Diptera</taxon>
        <taxon>Nematocera</taxon>
        <taxon>Culicoidea</taxon>
        <taxon>Culicidae</taxon>
        <taxon>Culicinae</taxon>
        <taxon>Culicini</taxon>
        <taxon>Culex</taxon>
        <taxon>Culex</taxon>
    </lineage>
</organism>
<dbReference type="EMBL" id="JBEHCU010005108">
    <property type="protein sequence ID" value="KAL1400866.1"/>
    <property type="molecule type" value="Genomic_DNA"/>
</dbReference>
<feature type="compositionally biased region" description="Polar residues" evidence="1">
    <location>
        <begin position="1"/>
        <end position="10"/>
    </location>
</feature>
<evidence type="ECO:0000313" key="3">
    <source>
        <dbReference type="EMBL" id="KAL1400866.1"/>
    </source>
</evidence>
<name>A0ABD1DMA7_CULPP</name>
<dbReference type="InterPro" id="IPR029383">
    <property type="entry name" value="ARL6IP6"/>
</dbReference>
<feature type="transmembrane region" description="Helical" evidence="2">
    <location>
        <begin position="59"/>
        <end position="82"/>
    </location>
</feature>
<keyword evidence="4" id="KW-1185">Reference proteome</keyword>
<keyword evidence="2" id="KW-0812">Transmembrane</keyword>
<sequence length="210" mass="23169">MASTESQQQPLLEPAPETSSSNGNGVKSPEPPQRPRKLSFDETDMELTRLKLGAAVRRFPLSWVVVASTLCVTAGLLVRYLLPFNSESYKTALSTLGQWRQLVAERATVTLAASHEQFESLRTTVAGSSLVDQLRNPSQVVFASLLGLGVTWFTYFVVYLDSSIPGVNPPTPFSASKKKRFSDKERRFHLGYITALLSGLTVFLIVLFVE</sequence>
<evidence type="ECO:0000256" key="1">
    <source>
        <dbReference type="SAM" id="MobiDB-lite"/>
    </source>
</evidence>